<proteinExistence type="predicted"/>
<name>A0ABW5PBN7_9BACL</name>
<gene>
    <name evidence="2" type="ORF">ACFSUF_06030</name>
</gene>
<keyword evidence="1" id="KW-0812">Transmembrane</keyword>
<protein>
    <submittedName>
        <fullName evidence="2">Uncharacterized protein</fullName>
    </submittedName>
</protein>
<evidence type="ECO:0000313" key="2">
    <source>
        <dbReference type="EMBL" id="MFD2611983.1"/>
    </source>
</evidence>
<reference evidence="3" key="1">
    <citation type="journal article" date="2019" name="Int. J. Syst. Evol. Microbiol.">
        <title>The Global Catalogue of Microorganisms (GCM) 10K type strain sequencing project: providing services to taxonomists for standard genome sequencing and annotation.</title>
        <authorList>
            <consortium name="The Broad Institute Genomics Platform"/>
            <consortium name="The Broad Institute Genome Sequencing Center for Infectious Disease"/>
            <person name="Wu L."/>
            <person name="Ma J."/>
        </authorList>
    </citation>
    <scope>NUCLEOTIDE SEQUENCE [LARGE SCALE GENOMIC DNA]</scope>
    <source>
        <strain evidence="3">KCTC 3950</strain>
    </source>
</reference>
<feature type="transmembrane region" description="Helical" evidence="1">
    <location>
        <begin position="12"/>
        <end position="31"/>
    </location>
</feature>
<sequence>MEKRLSRTEYLFSLFFILMLVGAVGAFFYGVQIGTQKAEAKYSGLLSPVSKQPTAASYPQQQLVSFYHTIFSPYRVFQGKWFDHLDAMDRQQTSASPSSLLNELSRIADEEYRKAAKSSMPGSTPLLQEAQKNYLKSLKLFSQSAAKYKEKAEGLGTAAFIRQITADPYVQEAANFGLLAQAQYYEAILKWNAGGDSNLKLASMPGTEKIDLKQWSGLSLNSKNAYLANLLLEEKQYEPFDPQDLSVRIDQMLRNGTLQKLKLTNVREIALMLIETEAVRAGDYLKNRDKYYANEKLPLIPLLVR</sequence>
<accession>A0ABW5PBN7</accession>
<dbReference type="EMBL" id="JBHUME010000005">
    <property type="protein sequence ID" value="MFD2611983.1"/>
    <property type="molecule type" value="Genomic_DNA"/>
</dbReference>
<evidence type="ECO:0000256" key="1">
    <source>
        <dbReference type="SAM" id="Phobius"/>
    </source>
</evidence>
<keyword evidence="1" id="KW-0472">Membrane</keyword>
<dbReference type="RefSeq" id="WP_377601123.1">
    <property type="nucleotide sequence ID" value="NZ_JBHUME010000005.1"/>
</dbReference>
<comment type="caution">
    <text evidence="2">The sequence shown here is derived from an EMBL/GenBank/DDBJ whole genome shotgun (WGS) entry which is preliminary data.</text>
</comment>
<keyword evidence="3" id="KW-1185">Reference proteome</keyword>
<organism evidence="2 3">
    <name type="scientific">Paenibacillus gansuensis</name>
    <dbReference type="NCBI Taxonomy" id="306542"/>
    <lineage>
        <taxon>Bacteria</taxon>
        <taxon>Bacillati</taxon>
        <taxon>Bacillota</taxon>
        <taxon>Bacilli</taxon>
        <taxon>Bacillales</taxon>
        <taxon>Paenibacillaceae</taxon>
        <taxon>Paenibacillus</taxon>
    </lineage>
</organism>
<dbReference type="Proteomes" id="UP001597541">
    <property type="component" value="Unassembled WGS sequence"/>
</dbReference>
<evidence type="ECO:0000313" key="3">
    <source>
        <dbReference type="Proteomes" id="UP001597541"/>
    </source>
</evidence>
<keyword evidence="1" id="KW-1133">Transmembrane helix</keyword>